<dbReference type="InterPro" id="IPR003594">
    <property type="entry name" value="HATPase_dom"/>
</dbReference>
<proteinExistence type="predicted"/>
<dbReference type="PROSITE" id="PS50109">
    <property type="entry name" value="HIS_KIN"/>
    <property type="match status" value="1"/>
</dbReference>
<dbReference type="PANTHER" id="PTHR43065">
    <property type="entry name" value="SENSOR HISTIDINE KINASE"/>
    <property type="match status" value="1"/>
</dbReference>
<evidence type="ECO:0000256" key="3">
    <source>
        <dbReference type="ARBA" id="ARBA00022777"/>
    </source>
</evidence>
<dbReference type="InterPro" id="IPR004358">
    <property type="entry name" value="Sig_transdc_His_kin-like_C"/>
</dbReference>
<dbReference type="InterPro" id="IPR005467">
    <property type="entry name" value="His_kinase_dom"/>
</dbReference>
<organism evidence="7">
    <name type="scientific">bioreactor metagenome</name>
    <dbReference type="NCBI Taxonomy" id="1076179"/>
    <lineage>
        <taxon>unclassified sequences</taxon>
        <taxon>metagenomes</taxon>
        <taxon>ecological metagenomes</taxon>
    </lineage>
</organism>
<dbReference type="InterPro" id="IPR036890">
    <property type="entry name" value="HATPase_C_sf"/>
</dbReference>
<dbReference type="EC" id="2.7.13.3" evidence="7"/>
<dbReference type="GO" id="GO:0005524">
    <property type="term" value="F:ATP binding"/>
    <property type="evidence" value="ECO:0007669"/>
    <property type="project" value="UniProtKB-KW"/>
</dbReference>
<dbReference type="AlphaFoldDB" id="A0A645HWK2"/>
<dbReference type="PRINTS" id="PR00344">
    <property type="entry name" value="BCTRLSENSOR"/>
</dbReference>
<dbReference type="EMBL" id="VSSQ01101818">
    <property type="protein sequence ID" value="MPN43425.1"/>
    <property type="molecule type" value="Genomic_DNA"/>
</dbReference>
<dbReference type="GO" id="GO:0000160">
    <property type="term" value="P:phosphorelay signal transduction system"/>
    <property type="evidence" value="ECO:0007669"/>
    <property type="project" value="UniProtKB-KW"/>
</dbReference>
<accession>A0A645HWK2</accession>
<evidence type="ECO:0000313" key="7">
    <source>
        <dbReference type="EMBL" id="MPN43425.1"/>
    </source>
</evidence>
<evidence type="ECO:0000256" key="2">
    <source>
        <dbReference type="ARBA" id="ARBA00022741"/>
    </source>
</evidence>
<dbReference type="GO" id="GO:0004673">
    <property type="term" value="F:protein histidine kinase activity"/>
    <property type="evidence" value="ECO:0007669"/>
    <property type="project" value="UniProtKB-EC"/>
</dbReference>
<keyword evidence="2" id="KW-0547">Nucleotide-binding</keyword>
<dbReference type="SUPFAM" id="SSF55874">
    <property type="entry name" value="ATPase domain of HSP90 chaperone/DNA topoisomerase II/histidine kinase"/>
    <property type="match status" value="1"/>
</dbReference>
<reference evidence="7" key="1">
    <citation type="submission" date="2019-08" db="EMBL/GenBank/DDBJ databases">
        <authorList>
            <person name="Kucharzyk K."/>
            <person name="Murdoch R.W."/>
            <person name="Higgins S."/>
            <person name="Loffler F."/>
        </authorList>
    </citation>
    <scope>NUCLEOTIDE SEQUENCE</scope>
</reference>
<keyword evidence="4" id="KW-0067">ATP-binding</keyword>
<dbReference type="Gene3D" id="3.30.565.10">
    <property type="entry name" value="Histidine kinase-like ATPase, C-terminal domain"/>
    <property type="match status" value="1"/>
</dbReference>
<keyword evidence="1 7" id="KW-0808">Transferase</keyword>
<dbReference type="Pfam" id="PF02518">
    <property type="entry name" value="HATPase_c"/>
    <property type="match status" value="1"/>
</dbReference>
<comment type="caution">
    <text evidence="7">The sequence shown here is derived from an EMBL/GenBank/DDBJ whole genome shotgun (WGS) entry which is preliminary data.</text>
</comment>
<keyword evidence="5" id="KW-0902">Two-component regulatory system</keyword>
<evidence type="ECO:0000259" key="6">
    <source>
        <dbReference type="PROSITE" id="PS50109"/>
    </source>
</evidence>
<dbReference type="SMART" id="SM00387">
    <property type="entry name" value="HATPase_c"/>
    <property type="match status" value="1"/>
</dbReference>
<keyword evidence="3 7" id="KW-0418">Kinase</keyword>
<dbReference type="PANTHER" id="PTHR43065:SF46">
    <property type="entry name" value="C4-DICARBOXYLATE TRANSPORT SENSOR PROTEIN DCTB"/>
    <property type="match status" value="1"/>
</dbReference>
<sequence length="81" mass="8945">MFIRIKDNGKGMSSEDLEKVGTLFYTTKKSGTGLGLSICYEIIKQHNGRIDIQSNPGKGTSFTIILPCIKDDEFQEAMVSV</sequence>
<feature type="domain" description="Histidine kinase" evidence="6">
    <location>
        <begin position="1"/>
        <end position="70"/>
    </location>
</feature>
<evidence type="ECO:0000256" key="1">
    <source>
        <dbReference type="ARBA" id="ARBA00022679"/>
    </source>
</evidence>
<protein>
    <submittedName>
        <fullName evidence="7">Sporulation kinase E</fullName>
        <ecNumber evidence="7">2.7.13.3</ecNumber>
    </submittedName>
</protein>
<name>A0A645HWK2_9ZZZZ</name>
<gene>
    <name evidence="7" type="primary">kinE_9</name>
    <name evidence="7" type="ORF">SDC9_190985</name>
</gene>
<evidence type="ECO:0000256" key="4">
    <source>
        <dbReference type="ARBA" id="ARBA00022840"/>
    </source>
</evidence>
<evidence type="ECO:0000256" key="5">
    <source>
        <dbReference type="ARBA" id="ARBA00023012"/>
    </source>
</evidence>